<reference evidence="1 2" key="1">
    <citation type="submission" date="2017-06" db="EMBL/GenBank/DDBJ databases">
        <title>the draft geome sequence of Illustriluteabacillus marina B3227.</title>
        <authorList>
            <person name="He R.-H."/>
            <person name="Du Z.-J."/>
        </authorList>
    </citation>
    <scope>NUCLEOTIDE SEQUENCE [LARGE SCALE GENOMIC DNA]</scope>
    <source>
        <strain evidence="1 2">B3227</strain>
    </source>
</reference>
<comment type="caution">
    <text evidence="1">The sequence shown here is derived from an EMBL/GenBank/DDBJ whole genome shotgun (WGS) entry which is preliminary data.</text>
</comment>
<keyword evidence="2" id="KW-1185">Reference proteome</keyword>
<dbReference type="Proteomes" id="UP000243524">
    <property type="component" value="Unassembled WGS sequence"/>
</dbReference>
<evidence type="ECO:0000313" key="1">
    <source>
        <dbReference type="EMBL" id="PKR77084.1"/>
    </source>
</evidence>
<proteinExistence type="predicted"/>
<organism evidence="1 2">
    <name type="scientific">Halalkalibacillus sediminis</name>
    <dbReference type="NCBI Taxonomy" id="2018042"/>
    <lineage>
        <taxon>Bacteria</taxon>
        <taxon>Bacillati</taxon>
        <taxon>Bacillota</taxon>
        <taxon>Bacilli</taxon>
        <taxon>Bacillales</taxon>
        <taxon>Bacillaceae</taxon>
        <taxon>Halalkalibacillus</taxon>
    </lineage>
</organism>
<dbReference type="AlphaFoldDB" id="A0A2I0QRX2"/>
<evidence type="ECO:0000313" key="2">
    <source>
        <dbReference type="Proteomes" id="UP000243524"/>
    </source>
</evidence>
<sequence>MKKYLIIVGLFLLVGCGQEAGSHSDISDEINNHLGIAPYLPEIDDPIGHVHVEYSPEFEDGEPINGEPFQATVEYKVSLDEKVDEEFKESWEEINPRREIIYGELYKDRTAVMVRVSKGSGEIQGAKTIEFKNHDVRYQLIERETKTVFMLINFEDIGYEIQYRTEENDIEEEAKAFAKDIINNND</sequence>
<dbReference type="EMBL" id="PJNH01000003">
    <property type="protein sequence ID" value="PKR77084.1"/>
    <property type="molecule type" value="Genomic_DNA"/>
</dbReference>
<dbReference type="OrthoDB" id="2966745at2"/>
<dbReference type="RefSeq" id="WP_101331887.1">
    <property type="nucleotide sequence ID" value="NZ_PJNH01000003.1"/>
</dbReference>
<accession>A0A2I0QRX2</accession>
<dbReference type="PROSITE" id="PS51257">
    <property type="entry name" value="PROKAR_LIPOPROTEIN"/>
    <property type="match status" value="1"/>
</dbReference>
<evidence type="ECO:0008006" key="3">
    <source>
        <dbReference type="Google" id="ProtNLM"/>
    </source>
</evidence>
<gene>
    <name evidence="1" type="ORF">CEY16_10070</name>
</gene>
<name>A0A2I0QRX2_9BACI</name>
<protein>
    <recommendedName>
        <fullName evidence="3">DUF4367 domain-containing protein</fullName>
    </recommendedName>
</protein>